<evidence type="ECO:0000256" key="2">
    <source>
        <dbReference type="ARBA" id="ARBA00022692"/>
    </source>
</evidence>
<keyword evidence="9" id="KW-1185">Reference proteome</keyword>
<dbReference type="AlphaFoldDB" id="A0AAN7KHQ9"/>
<dbReference type="GO" id="GO:0098542">
    <property type="term" value="P:defense response to other organism"/>
    <property type="evidence" value="ECO:0007669"/>
    <property type="project" value="InterPro"/>
</dbReference>
<dbReference type="InterPro" id="IPR044839">
    <property type="entry name" value="NDR1-like"/>
</dbReference>
<feature type="domain" description="Late embryogenesis abundant protein LEA-2 subgroup" evidence="7">
    <location>
        <begin position="137"/>
        <end position="239"/>
    </location>
</feature>
<dbReference type="Pfam" id="PF03168">
    <property type="entry name" value="LEA_2"/>
    <property type="match status" value="1"/>
</dbReference>
<reference evidence="8 9" key="1">
    <citation type="journal article" date="2023" name="Hortic Res">
        <title>Pangenome of water caltrop reveals structural variations and asymmetric subgenome divergence after allopolyploidization.</title>
        <authorList>
            <person name="Zhang X."/>
            <person name="Chen Y."/>
            <person name="Wang L."/>
            <person name="Yuan Y."/>
            <person name="Fang M."/>
            <person name="Shi L."/>
            <person name="Lu R."/>
            <person name="Comes H.P."/>
            <person name="Ma Y."/>
            <person name="Chen Y."/>
            <person name="Huang G."/>
            <person name="Zhou Y."/>
            <person name="Zheng Z."/>
            <person name="Qiu Y."/>
        </authorList>
    </citation>
    <scope>NUCLEOTIDE SEQUENCE [LARGE SCALE GENOMIC DNA]</scope>
    <source>
        <tissue evidence="8">Roots</tissue>
    </source>
</reference>
<gene>
    <name evidence="8" type="ORF">SAY87_013679</name>
</gene>
<protein>
    <recommendedName>
        <fullName evidence="7">Late embryogenesis abundant protein LEA-2 subgroup domain-containing protein</fullName>
    </recommendedName>
</protein>
<dbReference type="Proteomes" id="UP001345219">
    <property type="component" value="Chromosome 11"/>
</dbReference>
<evidence type="ECO:0000313" key="8">
    <source>
        <dbReference type="EMBL" id="KAK4764241.1"/>
    </source>
</evidence>
<organism evidence="8 9">
    <name type="scientific">Trapa incisa</name>
    <dbReference type="NCBI Taxonomy" id="236973"/>
    <lineage>
        <taxon>Eukaryota</taxon>
        <taxon>Viridiplantae</taxon>
        <taxon>Streptophyta</taxon>
        <taxon>Embryophyta</taxon>
        <taxon>Tracheophyta</taxon>
        <taxon>Spermatophyta</taxon>
        <taxon>Magnoliopsida</taxon>
        <taxon>eudicotyledons</taxon>
        <taxon>Gunneridae</taxon>
        <taxon>Pentapetalae</taxon>
        <taxon>rosids</taxon>
        <taxon>malvids</taxon>
        <taxon>Myrtales</taxon>
        <taxon>Lythraceae</taxon>
        <taxon>Trapa</taxon>
    </lineage>
</organism>
<dbReference type="PANTHER" id="PTHR31234">
    <property type="entry name" value="LATE EMBRYOGENESIS ABUNDANT (LEA) HYDROXYPROLINE-RICH GLYCOPROTEIN FAMILY"/>
    <property type="match status" value="1"/>
</dbReference>
<feature type="compositionally biased region" description="Basic and acidic residues" evidence="5">
    <location>
        <begin position="1"/>
        <end position="12"/>
    </location>
</feature>
<comment type="caution">
    <text evidence="8">The sequence shown here is derived from an EMBL/GenBank/DDBJ whole genome shotgun (WGS) entry which is preliminary data.</text>
</comment>
<dbReference type="GO" id="GO:0005886">
    <property type="term" value="C:plasma membrane"/>
    <property type="evidence" value="ECO:0007669"/>
    <property type="project" value="TreeGrafter"/>
</dbReference>
<keyword evidence="2 6" id="KW-0812">Transmembrane</keyword>
<dbReference type="InterPro" id="IPR004864">
    <property type="entry name" value="LEA_2"/>
</dbReference>
<evidence type="ECO:0000256" key="4">
    <source>
        <dbReference type="ARBA" id="ARBA00023136"/>
    </source>
</evidence>
<name>A0AAN7KHQ9_9MYRT</name>
<evidence type="ECO:0000256" key="1">
    <source>
        <dbReference type="ARBA" id="ARBA00004167"/>
    </source>
</evidence>
<proteinExistence type="predicted"/>
<evidence type="ECO:0000256" key="3">
    <source>
        <dbReference type="ARBA" id="ARBA00022989"/>
    </source>
</evidence>
<keyword evidence="4 6" id="KW-0472">Membrane</keyword>
<evidence type="ECO:0000256" key="5">
    <source>
        <dbReference type="SAM" id="MobiDB-lite"/>
    </source>
</evidence>
<sequence length="264" mass="28667">MADRVHPHESPERPPFPAQKASDQPPSEAKQEIPSPARTYVVKVPKDQIIRVPPPQNAKLFERYTRRSSRRGRRCCCLTLVTLTVLLLLAGAASGIFYLIVRPKSPSYTVTALSITGLNVTLSASSLPISSEILVAVRAKNPNGKVGIYHVGGSSVRAYYADVSLGDGVLPVLYLPSKSETAFNATVRGNGIVLGSEVRQALADKQSQGSVPLRLKLKAPVKFKVGAIKSWKITVKLTCDVTVDKLTVEARIVTEHCHYGVKIF</sequence>
<evidence type="ECO:0000259" key="7">
    <source>
        <dbReference type="Pfam" id="PF03168"/>
    </source>
</evidence>
<dbReference type="PANTHER" id="PTHR31234:SF70">
    <property type="entry name" value="LATE EMBRYOGENESIS ABUNDANT PROTEIN LEA-2 SUBGROUP DOMAIN-CONTAINING PROTEIN"/>
    <property type="match status" value="1"/>
</dbReference>
<feature type="region of interest" description="Disordered" evidence="5">
    <location>
        <begin position="1"/>
        <end position="37"/>
    </location>
</feature>
<accession>A0AAN7KHQ9</accession>
<dbReference type="Gene3D" id="2.60.40.1820">
    <property type="match status" value="1"/>
</dbReference>
<evidence type="ECO:0000256" key="6">
    <source>
        <dbReference type="SAM" id="Phobius"/>
    </source>
</evidence>
<feature type="transmembrane region" description="Helical" evidence="6">
    <location>
        <begin position="75"/>
        <end position="101"/>
    </location>
</feature>
<comment type="subcellular location">
    <subcellularLocation>
        <location evidence="1">Membrane</location>
        <topology evidence="1">Single-pass membrane protein</topology>
    </subcellularLocation>
</comment>
<keyword evidence="3 6" id="KW-1133">Transmembrane helix</keyword>
<evidence type="ECO:0000313" key="9">
    <source>
        <dbReference type="Proteomes" id="UP001345219"/>
    </source>
</evidence>
<dbReference type="EMBL" id="JAXIOK010000008">
    <property type="protein sequence ID" value="KAK4764241.1"/>
    <property type="molecule type" value="Genomic_DNA"/>
</dbReference>